<dbReference type="EMBL" id="SNRX01000045">
    <property type="protein sequence ID" value="KAA6300834.1"/>
    <property type="molecule type" value="Genomic_DNA"/>
</dbReference>
<evidence type="ECO:0000313" key="3">
    <source>
        <dbReference type="Proteomes" id="UP000324575"/>
    </source>
</evidence>
<protein>
    <submittedName>
        <fullName evidence="2">Uncharacterized protein</fullName>
    </submittedName>
</protein>
<accession>A0A5M8NXZ6</accession>
<evidence type="ECO:0000313" key="2">
    <source>
        <dbReference type="EMBL" id="KAA6300834.1"/>
    </source>
</evidence>
<dbReference type="Proteomes" id="UP000324575">
    <property type="component" value="Unassembled WGS sequence"/>
</dbReference>
<feature type="transmembrane region" description="Helical" evidence="1">
    <location>
        <begin position="27"/>
        <end position="48"/>
    </location>
</feature>
<dbReference type="AlphaFoldDB" id="A0A5M8NXZ6"/>
<gene>
    <name evidence="2" type="ORF">EZS26_003026</name>
</gene>
<reference evidence="2 3" key="1">
    <citation type="submission" date="2019-03" db="EMBL/GenBank/DDBJ databases">
        <title>Single cell metagenomics reveals metabolic interactions within the superorganism composed of flagellate Streblomastix strix and complex community of Bacteroidetes bacteria on its surface.</title>
        <authorList>
            <person name="Treitli S.C."/>
            <person name="Kolisko M."/>
            <person name="Husnik F."/>
            <person name="Keeling P."/>
            <person name="Hampl V."/>
        </authorList>
    </citation>
    <scope>NUCLEOTIDE SEQUENCE [LARGE SCALE GENOMIC DNA]</scope>
    <source>
        <strain evidence="2">St1</strain>
    </source>
</reference>
<organism evidence="2 3">
    <name type="scientific">Candidatus Ordinivivax streblomastigis</name>
    <dbReference type="NCBI Taxonomy" id="2540710"/>
    <lineage>
        <taxon>Bacteria</taxon>
        <taxon>Pseudomonadati</taxon>
        <taxon>Bacteroidota</taxon>
        <taxon>Bacteroidia</taxon>
        <taxon>Bacteroidales</taxon>
        <taxon>Candidatus Ordinivivax</taxon>
    </lineage>
</organism>
<keyword evidence="1" id="KW-0472">Membrane</keyword>
<proteinExistence type="predicted"/>
<sequence length="63" mass="7310">MPRSAFIKKEKKIVAKEIIPHSPFSTFHFQLIVLLVSSIIMPFLRGIYEVTTRYLRPSYDPAS</sequence>
<keyword evidence="1" id="KW-0812">Transmembrane</keyword>
<keyword evidence="1" id="KW-1133">Transmembrane helix</keyword>
<comment type="caution">
    <text evidence="2">The sequence shown here is derived from an EMBL/GenBank/DDBJ whole genome shotgun (WGS) entry which is preliminary data.</text>
</comment>
<name>A0A5M8NXZ6_9BACT</name>
<evidence type="ECO:0000256" key="1">
    <source>
        <dbReference type="SAM" id="Phobius"/>
    </source>
</evidence>